<dbReference type="RefSeq" id="WP_326926486.1">
    <property type="nucleotide sequence ID" value="NZ_CP123443.1"/>
</dbReference>
<sequence length="695" mass="79219">MGKHRNQGGRNIYKEPLLYRLGRSVLILAGPLIYLILSAAPWVGDDELRVLRSPFSSLQLPKAFNLPKIPYSFFKLKMPGLSQESRYQAGSLELHIDSRTIEFGSEGSPSYKSAVLQAGNFGLRWNKKRPLLLSMADGSQQESLPTGYKQLADGFTLQFPRQLELRFHNRGTAVPDSQEQAQQQEGPANFEIELIWPADRTLPTRISLPWDMRSDGEILHEILHTGRQVRVTLDSESAEQGTDSHFFAINRLNITSESYLEIPLEYYAILDRPEESGTEPNRKILPLLWQQSEPASRDDGTALYQKLYLSYSDRLFRQMQQKFQSGDIPNPDWLALYLGLILERNQEDSFRESLPDPDLSYEEIRKQVATIVQTNNWNSPTLIPYLGIDYPVLEQYIRDDYDRIDRVRSSYYSPEWNFVGEADLASLLFNYGYLKLLLGVVQRAIEMKQDSTLSEKERFYLLGFLWQTTKLYPFNGIVSPQDAQREFTELLDRLSSSWKQELPEGLSLTYALDVLQTLKNPELSLTAQGYSLGIRLFQLMDAEGNLPQNYSPSSGETQAEKEWPADANQAEFIPYFASARVLAPDQTRHPQNTTVVPGFWLWTAGSASIFYEAGQPIEINADNFPTAQGNKLLLLRGIYFYPQEVSVNNSLAAATGKIPTPQLNQQPSWYYDSENKLLAIEITASSRARTKLIIR</sequence>
<proteinExistence type="predicted"/>
<evidence type="ECO:0000313" key="2">
    <source>
        <dbReference type="EMBL" id="WGK68313.1"/>
    </source>
</evidence>
<keyword evidence="1" id="KW-0812">Transmembrane</keyword>
<dbReference type="Proteomes" id="UP001228690">
    <property type="component" value="Chromosome"/>
</dbReference>
<evidence type="ECO:0000313" key="3">
    <source>
        <dbReference type="Proteomes" id="UP001228690"/>
    </source>
</evidence>
<reference evidence="2 3" key="1">
    <citation type="submission" date="2023-04" db="EMBL/GenBank/DDBJ databases">
        <title>Spirochaete genome identified in red abalone sample constitutes a novel genus.</title>
        <authorList>
            <person name="Sharma S.P."/>
            <person name="Purcell C.M."/>
            <person name="Hyde J.R."/>
            <person name="Severin A.J."/>
        </authorList>
    </citation>
    <scope>NUCLEOTIDE SEQUENCE [LARGE SCALE GENOMIC DNA]</scope>
    <source>
        <strain evidence="2 3">SP-2023</strain>
    </source>
</reference>
<keyword evidence="1" id="KW-1133">Transmembrane helix</keyword>
<feature type="transmembrane region" description="Helical" evidence="1">
    <location>
        <begin position="21"/>
        <end position="43"/>
    </location>
</feature>
<name>A0ABY8MEH9_9SPIO</name>
<gene>
    <name evidence="2" type="ORF">P0082_07435</name>
</gene>
<organism evidence="2 3">
    <name type="scientific">Candidatus Haliotispira prima</name>
    <dbReference type="NCBI Taxonomy" id="3034016"/>
    <lineage>
        <taxon>Bacteria</taxon>
        <taxon>Pseudomonadati</taxon>
        <taxon>Spirochaetota</taxon>
        <taxon>Spirochaetia</taxon>
        <taxon>Spirochaetales</taxon>
        <taxon>Spirochaetaceae</taxon>
        <taxon>Candidatus Haliotispira</taxon>
    </lineage>
</organism>
<keyword evidence="1" id="KW-0472">Membrane</keyword>
<protein>
    <submittedName>
        <fullName evidence="2">Uncharacterized protein</fullName>
    </submittedName>
</protein>
<keyword evidence="3" id="KW-1185">Reference proteome</keyword>
<accession>A0ABY8MEH9</accession>
<evidence type="ECO:0000256" key="1">
    <source>
        <dbReference type="SAM" id="Phobius"/>
    </source>
</evidence>
<dbReference type="EMBL" id="CP123443">
    <property type="protein sequence ID" value="WGK68313.1"/>
    <property type="molecule type" value="Genomic_DNA"/>
</dbReference>